<proteinExistence type="predicted"/>
<feature type="chain" id="PRO_5008355635" evidence="1">
    <location>
        <begin position="32"/>
        <end position="413"/>
    </location>
</feature>
<protein>
    <submittedName>
        <fullName evidence="2">Porin</fullName>
    </submittedName>
</protein>
<name>A0A1A7C0Q9_9BURK</name>
<keyword evidence="1" id="KW-0732">Signal</keyword>
<gene>
    <name evidence="2" type="ORF">ASR47_1005274</name>
</gene>
<accession>A0A1A7C0Q9</accession>
<dbReference type="SUPFAM" id="SSF56935">
    <property type="entry name" value="Porins"/>
    <property type="match status" value="1"/>
</dbReference>
<sequence length="413" mass="44860">MPIMKKSPLSLRAHQGASLLFLAISGTAAQAASLPEWTLGGFGTAGLVHSSERQADYSANVINRGGAGRTDRWSGSVDSRLGAQLGVEFTPRWSAVLQVIAEHNLQNSWLPVVEWANLKYQATPELSLRLGRIALPIYLAGDYRKPGYALEWVRPPVEVYGSLPVSNSDGVDASYRWQAGATNNLTQVFYGHTSIETDDGGKRARGRQLAGLSNTTTYGALTIRASALTAELTVDLVRPLFDAFRQYGLRGGQIADRYDADHKRVAIANLGVSYDTGDWFLQAEGSRLNTRSFLGDKSSMYLGGGYRLGAWTPYATYAKVKANVPNRDAGIDSAQPGAAYLNGQLNALLQRISSQHTISTGVRWDFLPDRAVKLQYDRLRPTGASSGTLVNVQPGFRTAHPIHVVSIALDFVF</sequence>
<dbReference type="STRING" id="1747903.ASR47_1005274"/>
<evidence type="ECO:0000313" key="2">
    <source>
        <dbReference type="EMBL" id="OBV38320.1"/>
    </source>
</evidence>
<evidence type="ECO:0000256" key="1">
    <source>
        <dbReference type="SAM" id="SignalP"/>
    </source>
</evidence>
<dbReference type="PATRIC" id="fig|1747903.4.peg.1867"/>
<reference evidence="2 3" key="1">
    <citation type="submission" date="2016-04" db="EMBL/GenBank/DDBJ databases">
        <title>Draft genome sequence of Janthinobacterium psychrotolerans sp. nov., isolated from freshwater sediments in Denmark.</title>
        <authorList>
            <person name="Gong X."/>
            <person name="Skrivergaard S."/>
            <person name="Korsgaard B.S."/>
            <person name="Schreiber L."/>
            <person name="Marshall I.P."/>
            <person name="Finster K."/>
            <person name="Schramm A."/>
        </authorList>
    </citation>
    <scope>NUCLEOTIDE SEQUENCE [LARGE SCALE GENOMIC DNA]</scope>
    <source>
        <strain evidence="2 3">S3-2</strain>
    </source>
</reference>
<dbReference type="RefSeq" id="WP_245714397.1">
    <property type="nucleotide sequence ID" value="NZ_LOCQ01000058.1"/>
</dbReference>
<comment type="caution">
    <text evidence="2">The sequence shown here is derived from an EMBL/GenBank/DDBJ whole genome shotgun (WGS) entry which is preliminary data.</text>
</comment>
<organism evidence="2 3">
    <name type="scientific">Janthinobacterium psychrotolerans</name>
    <dbReference type="NCBI Taxonomy" id="1747903"/>
    <lineage>
        <taxon>Bacteria</taxon>
        <taxon>Pseudomonadati</taxon>
        <taxon>Pseudomonadota</taxon>
        <taxon>Betaproteobacteria</taxon>
        <taxon>Burkholderiales</taxon>
        <taxon>Oxalobacteraceae</taxon>
        <taxon>Janthinobacterium</taxon>
    </lineage>
</organism>
<evidence type="ECO:0000313" key="3">
    <source>
        <dbReference type="Proteomes" id="UP000092713"/>
    </source>
</evidence>
<dbReference type="Proteomes" id="UP000092713">
    <property type="component" value="Unassembled WGS sequence"/>
</dbReference>
<feature type="signal peptide" evidence="1">
    <location>
        <begin position="1"/>
        <end position="31"/>
    </location>
</feature>
<keyword evidence="3" id="KW-1185">Reference proteome</keyword>
<dbReference type="EMBL" id="LOCQ01000058">
    <property type="protein sequence ID" value="OBV38320.1"/>
    <property type="molecule type" value="Genomic_DNA"/>
</dbReference>
<dbReference type="AlphaFoldDB" id="A0A1A7C0Q9"/>